<keyword evidence="1" id="KW-0472">Membrane</keyword>
<organism evidence="2 3">
    <name type="scientific">Legionella resiliens</name>
    <dbReference type="NCBI Taxonomy" id="2905958"/>
    <lineage>
        <taxon>Bacteria</taxon>
        <taxon>Pseudomonadati</taxon>
        <taxon>Pseudomonadota</taxon>
        <taxon>Gammaproteobacteria</taxon>
        <taxon>Legionellales</taxon>
        <taxon>Legionellaceae</taxon>
        <taxon>Legionella</taxon>
    </lineage>
</organism>
<gene>
    <name evidence="2" type="ORF">LXO92_08085</name>
</gene>
<evidence type="ECO:0000313" key="2">
    <source>
        <dbReference type="EMBL" id="MCE3532335.1"/>
    </source>
</evidence>
<reference evidence="2 3" key="1">
    <citation type="journal article" date="2024" name="Pathogens">
        <title>Characterization of a Novel Species of Legionella Isolated from a Healthcare Facility: Legionella resiliens sp. nov.</title>
        <authorList>
            <person name="Cristino S."/>
            <person name="Pascale M.R."/>
            <person name="Marino F."/>
            <person name="Derelitto C."/>
            <person name="Salaris S."/>
            <person name="Orsini M."/>
            <person name="Squarzoni S."/>
            <person name="Grottola A."/>
            <person name="Girolamini L."/>
        </authorList>
    </citation>
    <scope>NUCLEOTIDE SEQUENCE [LARGE SCALE GENOMIC DNA]</scope>
    <source>
        <strain evidence="2 3">8cVS16</strain>
    </source>
</reference>
<feature type="transmembrane region" description="Helical" evidence="1">
    <location>
        <begin position="40"/>
        <end position="59"/>
    </location>
</feature>
<protein>
    <recommendedName>
        <fullName evidence="4">Phosphatase</fullName>
    </recommendedName>
</protein>
<keyword evidence="3" id="KW-1185">Reference proteome</keyword>
<dbReference type="EMBL" id="JAJTND010000004">
    <property type="protein sequence ID" value="MCE3532335.1"/>
    <property type="molecule type" value="Genomic_DNA"/>
</dbReference>
<name>A0ABS8X4A1_9GAMM</name>
<evidence type="ECO:0000256" key="1">
    <source>
        <dbReference type="SAM" id="Phobius"/>
    </source>
</evidence>
<sequence>MNKIYSFINECKKSTPYQSSVTFLNKYYPSIYKWLKYKKWHWICLLPFIFYLSYCTYLKSTPSGATILGIIGAIFSLLKLKLDQTNYQKSLFEERFAIFKECDEILYCCFHDESKDGEKVNWRLLSQKLDSFYRKSYFLFGKETYAFLTEFRKAVLEHAFGRDSDKEMKIKAEEFLANLLNKQTLSDHFKELKIAHYI</sequence>
<comment type="caution">
    <text evidence="2">The sequence shown here is derived from an EMBL/GenBank/DDBJ whole genome shotgun (WGS) entry which is preliminary data.</text>
</comment>
<dbReference type="Proteomes" id="UP001320170">
    <property type="component" value="Unassembled WGS sequence"/>
</dbReference>
<keyword evidence="1" id="KW-0812">Transmembrane</keyword>
<accession>A0ABS8X4A1</accession>
<dbReference type="RefSeq" id="WP_233291526.1">
    <property type="nucleotide sequence ID" value="NZ_JAJTND010000004.1"/>
</dbReference>
<keyword evidence="1" id="KW-1133">Transmembrane helix</keyword>
<feature type="transmembrane region" description="Helical" evidence="1">
    <location>
        <begin position="65"/>
        <end position="82"/>
    </location>
</feature>
<evidence type="ECO:0000313" key="3">
    <source>
        <dbReference type="Proteomes" id="UP001320170"/>
    </source>
</evidence>
<proteinExistence type="predicted"/>
<evidence type="ECO:0008006" key="4">
    <source>
        <dbReference type="Google" id="ProtNLM"/>
    </source>
</evidence>